<name>A0A410WWR4_9BACL</name>
<keyword evidence="4" id="KW-1185">Reference proteome</keyword>
<evidence type="ECO:0000313" key="3">
    <source>
        <dbReference type="Proteomes" id="UP000288943"/>
    </source>
</evidence>
<dbReference type="KEGG" id="pchi:PC41400_13675"/>
<dbReference type="RefSeq" id="WP_042227937.1">
    <property type="nucleotide sequence ID" value="NZ_CP026520.1"/>
</dbReference>
<dbReference type="EMBL" id="JAMDMJ010000023">
    <property type="protein sequence ID" value="MCY9597684.1"/>
    <property type="molecule type" value="Genomic_DNA"/>
</dbReference>
<organism evidence="2 3">
    <name type="scientific">Paenibacillus chitinolyticus</name>
    <dbReference type="NCBI Taxonomy" id="79263"/>
    <lineage>
        <taxon>Bacteria</taxon>
        <taxon>Bacillati</taxon>
        <taxon>Bacillota</taxon>
        <taxon>Bacilli</taxon>
        <taxon>Bacillales</taxon>
        <taxon>Paenibacillaceae</taxon>
        <taxon>Paenibacillus</taxon>
    </lineage>
</organism>
<proteinExistence type="predicted"/>
<sequence length="223" mass="25817">MSGAPAASRMEDGRLEQFIRCPGCFYSGGNCQESEPWRESARTSADRIIREFYGIDASRRTADIILERLEMYLIGPEESGLVMEDYLRMKKNLAKYLILALFQEEKTDPPLFLFETLSVQVEELDLELVMHLHVGEWANGSYTLKRYYLDEDWSVVKAYLQLSLVFAYKAFGRLPGQIEAYNLLTGEAYRIRPKSDDLQASMDFLRLTDTLMREHKRGRIMLA</sequence>
<evidence type="ECO:0000313" key="2">
    <source>
        <dbReference type="EMBL" id="QAV18671.1"/>
    </source>
</evidence>
<dbReference type="Proteomes" id="UP000288943">
    <property type="component" value="Chromosome"/>
</dbReference>
<protein>
    <submittedName>
        <fullName evidence="2">Uncharacterized protein</fullName>
    </submittedName>
</protein>
<dbReference type="GeneID" id="95375862"/>
<accession>A0A410WWR4</accession>
<reference evidence="1 4" key="2">
    <citation type="submission" date="2022-05" db="EMBL/GenBank/DDBJ databases">
        <title>Genome Sequencing of Bee-Associated Microbes.</title>
        <authorList>
            <person name="Dunlap C."/>
        </authorList>
    </citation>
    <scope>NUCLEOTIDE SEQUENCE [LARGE SCALE GENOMIC DNA]</scope>
    <source>
        <strain evidence="1 4">NRRL B-23120</strain>
    </source>
</reference>
<evidence type="ECO:0000313" key="1">
    <source>
        <dbReference type="EMBL" id="MCY9597684.1"/>
    </source>
</evidence>
<dbReference type="Proteomes" id="UP001527202">
    <property type="component" value="Unassembled WGS sequence"/>
</dbReference>
<gene>
    <name evidence="1" type="ORF">M5X16_18125</name>
    <name evidence="2" type="ORF">PC41400_13675</name>
</gene>
<dbReference type="AlphaFoldDB" id="A0A410WWR4"/>
<dbReference type="EMBL" id="CP026520">
    <property type="protein sequence ID" value="QAV18671.1"/>
    <property type="molecule type" value="Genomic_DNA"/>
</dbReference>
<dbReference type="OrthoDB" id="2695569at2"/>
<reference evidence="2 3" key="1">
    <citation type="submission" date="2018-01" db="EMBL/GenBank/DDBJ databases">
        <title>The whole genome sequencing and assembly of Paenibacillus chitinolyticus KCCM 41400 strain.</title>
        <authorList>
            <person name="Kim J.-Y."/>
            <person name="Park M.-K."/>
            <person name="Lee Y.-J."/>
            <person name="Yi H."/>
            <person name="Bahn Y.-S."/>
            <person name="Kim J.F."/>
            <person name="Lee D.-W."/>
        </authorList>
    </citation>
    <scope>NUCLEOTIDE SEQUENCE [LARGE SCALE GENOMIC DNA]</scope>
    <source>
        <strain evidence="2 3">KCCM 41400</strain>
    </source>
</reference>
<evidence type="ECO:0000313" key="4">
    <source>
        <dbReference type="Proteomes" id="UP001527202"/>
    </source>
</evidence>